<dbReference type="InterPro" id="IPR000064">
    <property type="entry name" value="NLP_P60_dom"/>
</dbReference>
<keyword evidence="4" id="KW-0378">Hydrolase</keyword>
<dbReference type="Proteomes" id="UP000243591">
    <property type="component" value="Chromosome"/>
</dbReference>
<feature type="signal peptide" evidence="8">
    <location>
        <begin position="1"/>
        <end position="32"/>
    </location>
</feature>
<reference evidence="10 11" key="1">
    <citation type="submission" date="2017-09" db="EMBL/GenBank/DDBJ databases">
        <title>Complete Genome Sequences of Two Strains of the Meat Spoilage Bacterium Brochothrix thermosphacta Isolated from Ground Chicken.</title>
        <authorList>
            <person name="Paoli G.C."/>
            <person name="Wijey C."/>
            <person name="Chen C.-Y."/>
            <person name="Nguyen L."/>
            <person name="Yan X."/>
            <person name="Irwin P.L."/>
        </authorList>
    </citation>
    <scope>NUCLEOTIDE SEQUENCE [LARGE SCALE GENOMIC DNA]</scope>
    <source>
        <strain evidence="10 11">BI</strain>
    </source>
</reference>
<sequence length="409" mass="42786">MIYERGNNILKSSKIIAIALAAAITVSPFAGIASTSVSASESSATIASKKADMKSQLADIVQQESEVSAKVAANQKEFTQLKKDQVKLEKSIEETKAAIDKRKGKLEERARAMQTSSATTSIVDSVLEADSITDAAAAVIAYSKFQSADVSIVEAQQKDENKLAADNKSLSAKIDNQRSVIASSEVAAGKLAAQKAEKEVLVAKLANDEKRAQKAEKVAAELAAAAAVQPIKTDVKEVAKADEKTSTVAKAETKTENVVSVVNTSTNKTDDTKKAENKPAKETTDNNAGSVVSGVSGAIQEAYKYAGQAYGGGAVPGNFDCSGLVMYSYAKAGISLPRTAAAQYGATTRISESQAQAGDLVFFSDGGISHVGIYLGGGQMFNSQNNGIQTDNIHGAYWGEHLAGFGRIN</sequence>
<dbReference type="STRING" id="2756.BFR44_10035"/>
<dbReference type="PANTHER" id="PTHR47053">
    <property type="entry name" value="MUREIN DD-ENDOPEPTIDASE MEPH-RELATED"/>
    <property type="match status" value="1"/>
</dbReference>
<evidence type="ECO:0000256" key="3">
    <source>
        <dbReference type="ARBA" id="ARBA00022729"/>
    </source>
</evidence>
<evidence type="ECO:0000256" key="1">
    <source>
        <dbReference type="ARBA" id="ARBA00007074"/>
    </source>
</evidence>
<dbReference type="InterPro" id="IPR057309">
    <property type="entry name" value="PcsB_CC"/>
</dbReference>
<dbReference type="InterPro" id="IPR038765">
    <property type="entry name" value="Papain-like_cys_pep_sf"/>
</dbReference>
<keyword evidence="11" id="KW-1185">Reference proteome</keyword>
<name>A0A291BYC1_BROTH</name>
<keyword evidence="5" id="KW-0788">Thiol protease</keyword>
<evidence type="ECO:0000259" key="9">
    <source>
        <dbReference type="PROSITE" id="PS51935"/>
    </source>
</evidence>
<evidence type="ECO:0000256" key="5">
    <source>
        <dbReference type="ARBA" id="ARBA00022807"/>
    </source>
</evidence>
<feature type="coiled-coil region" evidence="6">
    <location>
        <begin position="191"/>
        <end position="225"/>
    </location>
</feature>
<dbReference type="KEGG" id="bths:CNY62_07085"/>
<keyword evidence="6" id="KW-0175">Coiled coil</keyword>
<dbReference type="GO" id="GO:0008234">
    <property type="term" value="F:cysteine-type peptidase activity"/>
    <property type="evidence" value="ECO:0007669"/>
    <property type="project" value="UniProtKB-KW"/>
</dbReference>
<protein>
    <recommendedName>
        <fullName evidence="9">NlpC/P60 domain-containing protein</fullName>
    </recommendedName>
</protein>
<evidence type="ECO:0000313" key="11">
    <source>
        <dbReference type="Proteomes" id="UP000243591"/>
    </source>
</evidence>
<evidence type="ECO:0000256" key="8">
    <source>
        <dbReference type="SAM" id="SignalP"/>
    </source>
</evidence>
<proteinExistence type="inferred from homology"/>
<dbReference type="Gene3D" id="6.10.250.3150">
    <property type="match status" value="1"/>
</dbReference>
<dbReference type="InterPro" id="IPR051202">
    <property type="entry name" value="Peptidase_C40"/>
</dbReference>
<evidence type="ECO:0000256" key="2">
    <source>
        <dbReference type="ARBA" id="ARBA00022670"/>
    </source>
</evidence>
<dbReference type="PANTHER" id="PTHR47053:SF1">
    <property type="entry name" value="MUREIN DD-ENDOPEPTIDASE MEPH-RELATED"/>
    <property type="match status" value="1"/>
</dbReference>
<evidence type="ECO:0000313" key="10">
    <source>
        <dbReference type="EMBL" id="ATF26173.1"/>
    </source>
</evidence>
<accession>A0A291BYC1</accession>
<comment type="similarity">
    <text evidence="1">Belongs to the peptidase C40 family.</text>
</comment>
<keyword evidence="2" id="KW-0645">Protease</keyword>
<dbReference type="PROSITE" id="PS51935">
    <property type="entry name" value="NLPC_P60"/>
    <property type="match status" value="1"/>
</dbReference>
<dbReference type="Pfam" id="PF24568">
    <property type="entry name" value="CC_PcsB"/>
    <property type="match status" value="1"/>
</dbReference>
<evidence type="ECO:0000256" key="7">
    <source>
        <dbReference type="SAM" id="MobiDB-lite"/>
    </source>
</evidence>
<organism evidence="10 11">
    <name type="scientific">Brochothrix thermosphacta</name>
    <name type="common">Microbacterium thermosphactum</name>
    <dbReference type="NCBI Taxonomy" id="2756"/>
    <lineage>
        <taxon>Bacteria</taxon>
        <taxon>Bacillati</taxon>
        <taxon>Bacillota</taxon>
        <taxon>Bacilli</taxon>
        <taxon>Bacillales</taxon>
        <taxon>Listeriaceae</taxon>
        <taxon>Brochothrix</taxon>
    </lineage>
</organism>
<feature type="compositionally biased region" description="Basic and acidic residues" evidence="7">
    <location>
        <begin position="268"/>
        <end position="284"/>
    </location>
</feature>
<dbReference type="AlphaFoldDB" id="A0A291BYC1"/>
<evidence type="ECO:0000256" key="4">
    <source>
        <dbReference type="ARBA" id="ARBA00022801"/>
    </source>
</evidence>
<dbReference type="EMBL" id="CP023483">
    <property type="protein sequence ID" value="ATF26173.1"/>
    <property type="molecule type" value="Genomic_DNA"/>
</dbReference>
<feature type="region of interest" description="Disordered" evidence="7">
    <location>
        <begin position="263"/>
        <end position="289"/>
    </location>
</feature>
<dbReference type="SUPFAM" id="SSF54001">
    <property type="entry name" value="Cysteine proteinases"/>
    <property type="match status" value="1"/>
</dbReference>
<feature type="chain" id="PRO_5039553229" description="NlpC/P60 domain-containing protein" evidence="8">
    <location>
        <begin position="33"/>
        <end position="409"/>
    </location>
</feature>
<dbReference type="GO" id="GO:0006508">
    <property type="term" value="P:proteolysis"/>
    <property type="evidence" value="ECO:0007669"/>
    <property type="project" value="UniProtKB-KW"/>
</dbReference>
<dbReference type="Gene3D" id="3.90.1720.10">
    <property type="entry name" value="endopeptidase domain like (from Nostoc punctiforme)"/>
    <property type="match status" value="1"/>
</dbReference>
<gene>
    <name evidence="10" type="ORF">CNY62_07085</name>
</gene>
<keyword evidence="3 8" id="KW-0732">Signal</keyword>
<dbReference type="Pfam" id="PF00877">
    <property type="entry name" value="NLPC_P60"/>
    <property type="match status" value="1"/>
</dbReference>
<feature type="domain" description="NlpC/P60" evidence="9">
    <location>
        <begin position="292"/>
        <end position="409"/>
    </location>
</feature>
<evidence type="ECO:0000256" key="6">
    <source>
        <dbReference type="SAM" id="Coils"/>
    </source>
</evidence>